<sequence length="260" mass="28565">MPKESVEYLLRYRSPKLAAFQQKFKRESGPANYFENGNNMSFRHAALRSSSILRQQYYLNAHSTSQARSTRMTSIRRIRLKYGHSHPLSLLVVNDNNIDTLSVGSTSQYPSDTQNIIPQGPMNPGIESTSPSTRLPEIPLLSSFHLSSYDLEAPTCEEDKTRRSNDGAQIDSSNTVSSSKSSSFLPLVANASGKGHVEQSVNPSDRDRSSDDSDPDTKPGNNPAHSKDFGNESEETLDAAEVDALLKQDESSSFSNTSSA</sequence>
<evidence type="ECO:0000313" key="3">
    <source>
        <dbReference type="Proteomes" id="UP001163798"/>
    </source>
</evidence>
<feature type="compositionally biased region" description="Acidic residues" evidence="1">
    <location>
        <begin position="231"/>
        <end position="241"/>
    </location>
</feature>
<feature type="compositionally biased region" description="Low complexity" evidence="1">
    <location>
        <begin position="172"/>
        <end position="183"/>
    </location>
</feature>
<protein>
    <submittedName>
        <fullName evidence="2">Uncharacterized protein</fullName>
    </submittedName>
</protein>
<feature type="non-terminal residue" evidence="2">
    <location>
        <position position="1"/>
    </location>
</feature>
<name>A0AA38L1G2_9AGAR</name>
<feature type="compositionally biased region" description="Polar residues" evidence="1">
    <location>
        <begin position="104"/>
        <end position="117"/>
    </location>
</feature>
<dbReference type="Proteomes" id="UP001163798">
    <property type="component" value="Unassembled WGS sequence"/>
</dbReference>
<feature type="compositionally biased region" description="Polar residues" evidence="1">
    <location>
        <begin position="251"/>
        <end position="260"/>
    </location>
</feature>
<comment type="caution">
    <text evidence="2">The sequence shown here is derived from an EMBL/GenBank/DDBJ whole genome shotgun (WGS) entry which is preliminary data.</text>
</comment>
<feature type="region of interest" description="Disordered" evidence="1">
    <location>
        <begin position="155"/>
        <end position="260"/>
    </location>
</feature>
<dbReference type="AlphaFoldDB" id="A0AA38L1G2"/>
<evidence type="ECO:0000256" key="1">
    <source>
        <dbReference type="SAM" id="MobiDB-lite"/>
    </source>
</evidence>
<dbReference type="EMBL" id="MU794769">
    <property type="protein sequence ID" value="KAJ3779497.1"/>
    <property type="molecule type" value="Genomic_DNA"/>
</dbReference>
<evidence type="ECO:0000313" key="2">
    <source>
        <dbReference type="EMBL" id="KAJ3779497.1"/>
    </source>
</evidence>
<organism evidence="2 3">
    <name type="scientific">Lentinula aff. detonsa</name>
    <dbReference type="NCBI Taxonomy" id="2804958"/>
    <lineage>
        <taxon>Eukaryota</taxon>
        <taxon>Fungi</taxon>
        <taxon>Dikarya</taxon>
        <taxon>Basidiomycota</taxon>
        <taxon>Agaricomycotina</taxon>
        <taxon>Agaricomycetes</taxon>
        <taxon>Agaricomycetidae</taxon>
        <taxon>Agaricales</taxon>
        <taxon>Marasmiineae</taxon>
        <taxon>Omphalotaceae</taxon>
        <taxon>Lentinula</taxon>
    </lineage>
</organism>
<feature type="compositionally biased region" description="Basic and acidic residues" evidence="1">
    <location>
        <begin position="204"/>
        <end position="217"/>
    </location>
</feature>
<proteinExistence type="predicted"/>
<feature type="region of interest" description="Disordered" evidence="1">
    <location>
        <begin position="104"/>
        <end position="136"/>
    </location>
</feature>
<gene>
    <name evidence="2" type="ORF">GGU10DRAFT_391468</name>
</gene>
<reference evidence="2" key="1">
    <citation type="submission" date="2022-08" db="EMBL/GenBank/DDBJ databases">
        <authorList>
            <consortium name="DOE Joint Genome Institute"/>
            <person name="Min B."/>
            <person name="Riley R."/>
            <person name="Sierra-Patev S."/>
            <person name="Naranjo-Ortiz M."/>
            <person name="Looney B."/>
            <person name="Konkel Z."/>
            <person name="Slot J.C."/>
            <person name="Sakamoto Y."/>
            <person name="Steenwyk J.L."/>
            <person name="Rokas A."/>
            <person name="Carro J."/>
            <person name="Camarero S."/>
            <person name="Ferreira P."/>
            <person name="Molpeceres G."/>
            <person name="Ruiz-Duenas F.J."/>
            <person name="Serrano A."/>
            <person name="Henrissat B."/>
            <person name="Drula E."/>
            <person name="Hughes K.W."/>
            <person name="Mata J.L."/>
            <person name="Ishikawa N.K."/>
            <person name="Vargas-Isla R."/>
            <person name="Ushijima S."/>
            <person name="Smith C.A."/>
            <person name="Ahrendt S."/>
            <person name="Andreopoulos W."/>
            <person name="He G."/>
            <person name="Labutti K."/>
            <person name="Lipzen A."/>
            <person name="Ng V."/>
            <person name="Sandor L."/>
            <person name="Barry K."/>
            <person name="Martinez A.T."/>
            <person name="Xiao Y."/>
            <person name="Gibbons J.G."/>
            <person name="Terashima K."/>
            <person name="Hibbett D.S."/>
            <person name="Grigoriev I.V."/>
        </authorList>
    </citation>
    <scope>NUCLEOTIDE SEQUENCE</scope>
    <source>
        <strain evidence="2">TFB10291</strain>
    </source>
</reference>
<accession>A0AA38L1G2</accession>
<keyword evidence="3" id="KW-1185">Reference proteome</keyword>